<dbReference type="Pfam" id="PF00155">
    <property type="entry name" value="Aminotran_1_2"/>
    <property type="match status" value="1"/>
</dbReference>
<evidence type="ECO:0000256" key="1">
    <source>
        <dbReference type="ARBA" id="ARBA00001933"/>
    </source>
</evidence>
<dbReference type="SUPFAM" id="SSF53383">
    <property type="entry name" value="PLP-dependent transferases"/>
    <property type="match status" value="1"/>
</dbReference>
<reference evidence="5 6" key="1">
    <citation type="submission" date="2021-08" db="EMBL/GenBank/DDBJ databases">
        <title>Complete genome sequence of Leptospira kobayashii strain E30.</title>
        <authorList>
            <person name="Nakao R."/>
            <person name="Nakamura S."/>
            <person name="Masuzawa T."/>
            <person name="Koizumi N."/>
        </authorList>
    </citation>
    <scope>NUCLEOTIDE SEQUENCE [LARGE SCALE GENOMIC DNA]</scope>
    <source>
        <strain evidence="5 6">E30</strain>
    </source>
</reference>
<dbReference type="InterPro" id="IPR004839">
    <property type="entry name" value="Aminotransferase_I/II_large"/>
</dbReference>
<dbReference type="PANTHER" id="PTHR13693:SF100">
    <property type="entry name" value="8-AMINO-7-OXONONANOATE SYNTHASE"/>
    <property type="match status" value="1"/>
</dbReference>
<evidence type="ECO:0000313" key="5">
    <source>
        <dbReference type="EMBL" id="BDA79914.1"/>
    </source>
</evidence>
<dbReference type="PANTHER" id="PTHR13693">
    <property type="entry name" value="CLASS II AMINOTRANSFERASE/8-AMINO-7-OXONONANOATE SYNTHASE"/>
    <property type="match status" value="1"/>
</dbReference>
<keyword evidence="3" id="KW-0663">Pyridoxal phosphate</keyword>
<protein>
    <submittedName>
        <fullName evidence="5">8-amino-7-oxononanoate synthase</fullName>
    </submittedName>
</protein>
<evidence type="ECO:0000313" key="6">
    <source>
        <dbReference type="Proteomes" id="UP000245263"/>
    </source>
</evidence>
<evidence type="ECO:0000256" key="2">
    <source>
        <dbReference type="ARBA" id="ARBA00022679"/>
    </source>
</evidence>
<dbReference type="InterPro" id="IPR015422">
    <property type="entry name" value="PyrdxlP-dep_Trfase_small"/>
</dbReference>
<name>A0ABN6KH85_9LEPT</name>
<proteinExistence type="predicted"/>
<dbReference type="Gene3D" id="3.90.1150.10">
    <property type="entry name" value="Aspartate Aminotransferase, domain 1"/>
    <property type="match status" value="1"/>
</dbReference>
<feature type="domain" description="Aminotransferase class I/classII large" evidence="4">
    <location>
        <begin position="28"/>
        <end position="375"/>
    </location>
</feature>
<dbReference type="InterPro" id="IPR015424">
    <property type="entry name" value="PyrdxlP-dep_Trfase"/>
</dbReference>
<dbReference type="Gene3D" id="3.40.640.10">
    <property type="entry name" value="Type I PLP-dependent aspartate aminotransferase-like (Major domain)"/>
    <property type="match status" value="1"/>
</dbReference>
<gene>
    <name evidence="5" type="primary">bioF</name>
    <name evidence="5" type="ORF">LPTSP3_g28440</name>
</gene>
<comment type="cofactor">
    <cofactor evidence="1">
        <name>pyridoxal 5'-phosphate</name>
        <dbReference type="ChEBI" id="CHEBI:597326"/>
    </cofactor>
</comment>
<keyword evidence="6" id="KW-1185">Reference proteome</keyword>
<dbReference type="RefSeq" id="WP_109020547.1">
    <property type="nucleotide sequence ID" value="NZ_AP025028.1"/>
</dbReference>
<keyword evidence="2" id="KW-0808">Transferase</keyword>
<organism evidence="5 6">
    <name type="scientific">Leptospira kobayashii</name>
    <dbReference type="NCBI Taxonomy" id="1917830"/>
    <lineage>
        <taxon>Bacteria</taxon>
        <taxon>Pseudomonadati</taxon>
        <taxon>Spirochaetota</taxon>
        <taxon>Spirochaetia</taxon>
        <taxon>Leptospirales</taxon>
        <taxon>Leptospiraceae</taxon>
        <taxon>Leptospira</taxon>
    </lineage>
</organism>
<dbReference type="Proteomes" id="UP000245263">
    <property type="component" value="Chromosome 1"/>
</dbReference>
<dbReference type="EMBL" id="AP025028">
    <property type="protein sequence ID" value="BDA79914.1"/>
    <property type="molecule type" value="Genomic_DNA"/>
</dbReference>
<dbReference type="InterPro" id="IPR050087">
    <property type="entry name" value="AON_synthase_class-II"/>
</dbReference>
<accession>A0ABN6KH85</accession>
<dbReference type="InterPro" id="IPR015421">
    <property type="entry name" value="PyrdxlP-dep_Trfase_major"/>
</dbReference>
<evidence type="ECO:0000256" key="3">
    <source>
        <dbReference type="ARBA" id="ARBA00022898"/>
    </source>
</evidence>
<sequence>MYDHWKQIEEEMKSIRAKNLYRQCKVTDGIDFCSNDYLGLSKNRDIVHAFKEALDTDTVGSTAARLVRGHRQTMEDWENEFSSFVHSGASLTVANGFIANFGLIDTIADSRTIIFTDRLNHASILDGIRISGAIKKYYNHLDLDHLEEQLIKAASSEDSKSKKKIIVSESLFSMDGDKPNLQRLVFLKKKYNAILILDEAHSFGIFGKGGRGMAFADLNQEEIESIDYRIYTLGKSLGLEGGIIATTKLGREHLVNRMRSFIFSTASLPAIYTAALKSLSILRDMDEERIHLLHIADILRRNLLENGFSISPSVSHIVPILMESEEQALCYSEELKKKGLDVRAIRPPTVPTPRLRVSLNATIREEDIQNLVSSLIQIRAGKKANV</sequence>
<evidence type="ECO:0000259" key="4">
    <source>
        <dbReference type="Pfam" id="PF00155"/>
    </source>
</evidence>